<sequence>MKSKKEWIRKAQRCLRMLSELHRLGYQNLRGMPYMHPLGFRFAIAPKDLFADNGVALPTSLLVGDDVNVAITGAIDYFGWNDTAGNDARALAEKFVQRFPAIAAKGRGRDWEYAGWVSELVGFLEGGDMVPICWWENMEAQPEDLRTLPIWIDGQDNFEWNDVGAVISSRNPVFPLPSYGKPLSQHWGEQRYWTDALNAISEAIQDGGRTVTIDIKRIEPSLFDATGPAFKLLDAMVSVSENESWDGYKGAPRLVLALLWKLQEMSEGSEASEDARREAD</sequence>
<evidence type="ECO:0000313" key="1">
    <source>
        <dbReference type="EMBL" id="MPM85795.1"/>
    </source>
</evidence>
<comment type="caution">
    <text evidence="1">The sequence shown here is derived from an EMBL/GenBank/DDBJ whole genome shotgun (WGS) entry which is preliminary data.</text>
</comment>
<accession>A0A645D9B3</accession>
<protein>
    <submittedName>
        <fullName evidence="1">Uncharacterized protein</fullName>
    </submittedName>
</protein>
<name>A0A645D9B3_9ZZZZ</name>
<organism evidence="1">
    <name type="scientific">bioreactor metagenome</name>
    <dbReference type="NCBI Taxonomy" id="1076179"/>
    <lineage>
        <taxon>unclassified sequences</taxon>
        <taxon>metagenomes</taxon>
        <taxon>ecological metagenomes</taxon>
    </lineage>
</organism>
<reference evidence="1" key="1">
    <citation type="submission" date="2019-08" db="EMBL/GenBank/DDBJ databases">
        <authorList>
            <person name="Kucharzyk K."/>
            <person name="Murdoch R.W."/>
            <person name="Higgins S."/>
            <person name="Loffler F."/>
        </authorList>
    </citation>
    <scope>NUCLEOTIDE SEQUENCE</scope>
</reference>
<dbReference type="EMBL" id="VSSQ01034004">
    <property type="protein sequence ID" value="MPM85795.1"/>
    <property type="molecule type" value="Genomic_DNA"/>
</dbReference>
<gene>
    <name evidence="1" type="ORF">SDC9_132877</name>
</gene>
<dbReference type="AlphaFoldDB" id="A0A645D9B3"/>
<proteinExistence type="predicted"/>